<evidence type="ECO:0000256" key="1">
    <source>
        <dbReference type="SAM" id="MobiDB-lite"/>
    </source>
</evidence>
<keyword evidence="4" id="KW-1185">Reference proteome</keyword>
<dbReference type="Proteomes" id="UP000696280">
    <property type="component" value="Unassembled WGS sequence"/>
</dbReference>
<accession>A0A9N9KLZ9</accession>
<dbReference type="EMBL" id="CAJVRL010000035">
    <property type="protein sequence ID" value="CAG8950170.1"/>
    <property type="molecule type" value="Genomic_DNA"/>
</dbReference>
<evidence type="ECO:0000313" key="4">
    <source>
        <dbReference type="Proteomes" id="UP000696280"/>
    </source>
</evidence>
<evidence type="ECO:0000313" key="3">
    <source>
        <dbReference type="EMBL" id="CAG8950170.1"/>
    </source>
</evidence>
<comment type="caution">
    <text evidence="3">The sequence shown here is derived from an EMBL/GenBank/DDBJ whole genome shotgun (WGS) entry which is preliminary data.</text>
</comment>
<organism evidence="3 4">
    <name type="scientific">Hymenoscyphus fraxineus</name>
    <dbReference type="NCBI Taxonomy" id="746836"/>
    <lineage>
        <taxon>Eukaryota</taxon>
        <taxon>Fungi</taxon>
        <taxon>Dikarya</taxon>
        <taxon>Ascomycota</taxon>
        <taxon>Pezizomycotina</taxon>
        <taxon>Leotiomycetes</taxon>
        <taxon>Helotiales</taxon>
        <taxon>Helotiaceae</taxon>
        <taxon>Hymenoscyphus</taxon>
    </lineage>
</organism>
<name>A0A9N9KLZ9_9HELO</name>
<sequence>MKLAILLTFTLASLAIAEPRKFHPMRRASDECKKKCDESCPKRKTHRERFMNPDPNIQLRDGSKRTVVQN</sequence>
<protein>
    <submittedName>
        <fullName evidence="3">Uncharacterized protein</fullName>
    </submittedName>
</protein>
<reference evidence="3" key="1">
    <citation type="submission" date="2021-07" db="EMBL/GenBank/DDBJ databases">
        <authorList>
            <person name="Durling M."/>
        </authorList>
    </citation>
    <scope>NUCLEOTIDE SEQUENCE</scope>
</reference>
<feature type="signal peptide" evidence="2">
    <location>
        <begin position="1"/>
        <end position="17"/>
    </location>
</feature>
<gene>
    <name evidence="3" type="ORF">HYFRA_00008407</name>
</gene>
<dbReference type="AlphaFoldDB" id="A0A9N9KLZ9"/>
<proteinExistence type="predicted"/>
<keyword evidence="2" id="KW-0732">Signal</keyword>
<evidence type="ECO:0000256" key="2">
    <source>
        <dbReference type="SAM" id="SignalP"/>
    </source>
</evidence>
<feature type="chain" id="PRO_5040293943" evidence="2">
    <location>
        <begin position="18"/>
        <end position="70"/>
    </location>
</feature>
<feature type="region of interest" description="Disordered" evidence="1">
    <location>
        <begin position="43"/>
        <end position="70"/>
    </location>
</feature>